<protein>
    <submittedName>
        <fullName evidence="1">Uncharacterized protein</fullName>
    </submittedName>
</protein>
<gene>
    <name evidence="1" type="ORF">OZSIB_0288</name>
</gene>
<evidence type="ECO:0000313" key="1">
    <source>
        <dbReference type="EMBL" id="RCK79174.1"/>
    </source>
</evidence>
<comment type="caution">
    <text evidence="1">The sequence shown here is derived from an EMBL/GenBank/DDBJ whole genome shotgun (WGS) entry which is preliminary data.</text>
</comment>
<evidence type="ECO:0000313" key="2">
    <source>
        <dbReference type="Proteomes" id="UP000252355"/>
    </source>
</evidence>
<sequence>MAVVLFLLLAGSAWGVPYVAGPYTVDVVVRNTTMALIPDADVSCWLDGKVIRLKASARGYVSKTAAIQTGAATYYKYDFVLEDPELRVAIVDLNGRPIKSAYLEKGQYGFAGNEYGFTVYIPKQVWPMPAQKRVEIIDGFLGAAWKLWAKLEKIEDYYRVKVAMDRKAIFWGGPEFYVVFDLSKKVAPSATHQWVERLARLEVDPLAPAGAAAALGAFLAEPIMLPDVIALGLPVPRTLQAYHDQAARFAELHRDTPQEN</sequence>
<proteinExistence type="predicted"/>
<name>A0A367ZM26_9BACT</name>
<dbReference type="Proteomes" id="UP000252355">
    <property type="component" value="Unassembled WGS sequence"/>
</dbReference>
<organism evidence="1 2">
    <name type="scientific">Candidatus Ozemobacter sibiricus</name>
    <dbReference type="NCBI Taxonomy" id="2268124"/>
    <lineage>
        <taxon>Bacteria</taxon>
        <taxon>Candidatus Ozemobacteria</taxon>
        <taxon>Candidatus Ozemobacterales</taxon>
        <taxon>Candidatus Ozemobacteraceae</taxon>
        <taxon>Candidatus Ozemobacter</taxon>
    </lineage>
</organism>
<reference evidence="1 2" key="1">
    <citation type="submission" date="2018-05" db="EMBL/GenBank/DDBJ databases">
        <title>A metagenomic window into the 2 km-deep terrestrial subsurface aquifer revealed taxonomically and functionally diverse microbial community comprising novel uncultured bacterial lineages.</title>
        <authorList>
            <person name="Kadnikov V.V."/>
            <person name="Mardanov A.V."/>
            <person name="Beletsky A.V."/>
            <person name="Banks D."/>
            <person name="Pimenov N.V."/>
            <person name="Frank Y.A."/>
            <person name="Karnachuk O.V."/>
            <person name="Ravin N.V."/>
        </authorList>
    </citation>
    <scope>NUCLEOTIDE SEQUENCE [LARGE SCALE GENOMIC DNA]</scope>
    <source>
        <strain evidence="1">BY5</strain>
    </source>
</reference>
<dbReference type="EMBL" id="QOQW01000015">
    <property type="protein sequence ID" value="RCK79174.1"/>
    <property type="molecule type" value="Genomic_DNA"/>
</dbReference>
<accession>A0A367ZM26</accession>
<dbReference type="AlphaFoldDB" id="A0A367ZM26"/>